<protein>
    <submittedName>
        <fullName evidence="1">Uncharacterized protein</fullName>
    </submittedName>
</protein>
<evidence type="ECO:0000313" key="1">
    <source>
        <dbReference type="EMBL" id="MTE13353.1"/>
    </source>
</evidence>
<accession>A0A6I3KRK3</accession>
<comment type="caution">
    <text evidence="1">The sequence shown here is derived from an EMBL/GenBank/DDBJ whole genome shotgun (WGS) entry which is preliminary data.</text>
</comment>
<name>A0A6I3KRK3_9NOCA</name>
<keyword evidence="2" id="KW-1185">Reference proteome</keyword>
<organism evidence="1 2">
    <name type="scientific">Nocardia aurantiaca</name>
    <dbReference type="NCBI Taxonomy" id="2675850"/>
    <lineage>
        <taxon>Bacteria</taxon>
        <taxon>Bacillati</taxon>
        <taxon>Actinomycetota</taxon>
        <taxon>Actinomycetes</taxon>
        <taxon>Mycobacteriales</taxon>
        <taxon>Nocardiaceae</taxon>
        <taxon>Nocardia</taxon>
    </lineage>
</organism>
<proteinExistence type="predicted"/>
<dbReference type="EMBL" id="WMBB01000005">
    <property type="protein sequence ID" value="MTE13353.1"/>
    <property type="molecule type" value="Genomic_DNA"/>
</dbReference>
<reference evidence="1 2" key="1">
    <citation type="submission" date="2019-11" db="EMBL/GenBank/DDBJ databases">
        <title>Nocardia sp. nov. CT2-14 isolated from soil.</title>
        <authorList>
            <person name="Kanchanasin P."/>
            <person name="Tanasupawat S."/>
            <person name="Yuki M."/>
            <person name="Kudo T."/>
        </authorList>
    </citation>
    <scope>NUCLEOTIDE SEQUENCE [LARGE SCALE GENOMIC DNA]</scope>
    <source>
        <strain evidence="1 2">CT2-14</strain>
    </source>
</reference>
<evidence type="ECO:0000313" key="2">
    <source>
        <dbReference type="Proteomes" id="UP000432464"/>
    </source>
</evidence>
<dbReference type="Proteomes" id="UP000432464">
    <property type="component" value="Unassembled WGS sequence"/>
</dbReference>
<dbReference type="AlphaFoldDB" id="A0A6I3KRK3"/>
<sequence>MDIYERLESCDVGDREPAMTSTEAMESLVLHHDCVTAMCERKMAAGQIIKIDAEKITSARVIRFPASRMEPGCGTCDP</sequence>
<gene>
    <name evidence="1" type="ORF">GLP40_11275</name>
</gene>
<dbReference type="RefSeq" id="WP_154787855.1">
    <property type="nucleotide sequence ID" value="NZ_WMBB01000005.1"/>
</dbReference>